<evidence type="ECO:0000256" key="8">
    <source>
        <dbReference type="ARBA" id="ARBA00022630"/>
    </source>
</evidence>
<dbReference type="SMART" id="SM00091">
    <property type="entry name" value="PAS"/>
    <property type="match status" value="2"/>
</dbReference>
<dbReference type="Proteomes" id="UP001267426">
    <property type="component" value="Unassembled WGS sequence"/>
</dbReference>
<evidence type="ECO:0000256" key="14">
    <source>
        <dbReference type="ARBA" id="ARBA00024827"/>
    </source>
</evidence>
<keyword evidence="10" id="KW-0479">Metal-binding</keyword>
<keyword evidence="9" id="KW-0288">FMN</keyword>
<dbReference type="InterPro" id="IPR000014">
    <property type="entry name" value="PAS"/>
</dbReference>
<dbReference type="InterPro" id="IPR001610">
    <property type="entry name" value="PAC"/>
</dbReference>
<feature type="domain" description="Histidine kinase" evidence="16">
    <location>
        <begin position="644"/>
        <end position="743"/>
    </location>
</feature>
<keyword evidence="12" id="KW-0408">Iron</keyword>
<keyword evidence="8" id="KW-0285">Flavoprotein</keyword>
<dbReference type="NCBIfam" id="TIGR00229">
    <property type="entry name" value="sensory_box"/>
    <property type="match status" value="2"/>
</dbReference>
<keyword evidence="6" id="KW-0004">4Fe-4S</keyword>
<dbReference type="CDD" id="cd16917">
    <property type="entry name" value="HATPase_UhpB-NarQ-NarX-like"/>
    <property type="match status" value="1"/>
</dbReference>
<dbReference type="Gene3D" id="3.30.450.20">
    <property type="entry name" value="PAS domain"/>
    <property type="match status" value="3"/>
</dbReference>
<evidence type="ECO:0000256" key="5">
    <source>
        <dbReference type="ARBA" id="ARBA00017322"/>
    </source>
</evidence>
<dbReference type="SUPFAM" id="SSF55785">
    <property type="entry name" value="PYP-like sensor domain (PAS domain)"/>
    <property type="match status" value="3"/>
</dbReference>
<name>A0ABU3BR32_9BACT</name>
<sequence>MMSRRPALSGLAGRSEPDRLAAWLDESDAFQFLSRTLGDVLVVLDPDERVVYAGTGADALFGSGTLRGCPVRSVLAGGGSLPPSLTASGVWEVQLADGRWVSLSASGLGGVEVDGLGPLDGYALLLAREIGEERVARDRLDLFRRALDATNNLVVVSDATQDDLPITFVNQHFLDVTGYEREEVLGRNCRFLQDRPDGTRDGDQDGVRHLRQSVSAGEAVHVLVRNYTKGGRMFWNDLFVTPVHDAAGRLTHYVGVQNDVTDRVKVEAERDARGRLLGAFFEGAPWLMGVVEVGEGGALAYRRVNRELAAAYGAQPADLAGRPLAALGHGEAERAAWQRAVRACLDGGGPAQLDAVWPPGADPDAIGARHLRITLTPVDDGTAAVVIEDVTEFDRLVAAQAERTAALEQAADAVVITDGRLDSPGPFIHYVNRAFEEMTGWTRAEVVGRSPRIMQGAMTDRAELDRMRRALGAGRPYRGELVNERKDGTPYLVEVDIAPLRDAAGAVTGYVSTQRDVTERRRLEGEVLSAAAQAQEDVARDLHDGLGQVLSGTAYHLHGLAESLAAEGSAFAAEAQRAADLVQNAQRQARSLAHGLSPVAVGVDGLAAALVRLTRDVAETYDVACQFVSSGAPAVRPVEAAGDLYRIAQEAVANAVRHGRPSSVVVRLDPSHGGDGDGRALLAIEDDGAGIPEANLDGADHDGAGGLGLRTMRYRARRVGGTFDVFRRPGGGTAVHVRFPTAAGAALADPPQPA</sequence>
<dbReference type="Gene3D" id="3.30.565.10">
    <property type="entry name" value="Histidine kinase-like ATPase, C-terminal domain"/>
    <property type="match status" value="1"/>
</dbReference>
<evidence type="ECO:0000256" key="4">
    <source>
        <dbReference type="ARBA" id="ARBA00012438"/>
    </source>
</evidence>
<dbReference type="RefSeq" id="WP_311663077.1">
    <property type="nucleotide sequence ID" value="NZ_JAVRHT010000016.1"/>
</dbReference>
<dbReference type="InterPro" id="IPR011712">
    <property type="entry name" value="Sig_transdc_His_kin_sub3_dim/P"/>
</dbReference>
<dbReference type="SUPFAM" id="SSF55874">
    <property type="entry name" value="ATPase domain of HSP90 chaperone/DNA topoisomerase II/histidine kinase"/>
    <property type="match status" value="1"/>
</dbReference>
<dbReference type="SMART" id="SM00086">
    <property type="entry name" value="PAC"/>
    <property type="match status" value="2"/>
</dbReference>
<evidence type="ECO:0000259" key="17">
    <source>
        <dbReference type="PROSITE" id="PS50112"/>
    </source>
</evidence>
<dbReference type="CDD" id="cd00130">
    <property type="entry name" value="PAS"/>
    <property type="match status" value="2"/>
</dbReference>
<dbReference type="Pfam" id="PF08448">
    <property type="entry name" value="PAS_4"/>
    <property type="match status" value="1"/>
</dbReference>
<evidence type="ECO:0000313" key="19">
    <source>
        <dbReference type="EMBL" id="MDT0631733.1"/>
    </source>
</evidence>
<dbReference type="PROSITE" id="PS50109">
    <property type="entry name" value="HIS_KIN"/>
    <property type="match status" value="1"/>
</dbReference>
<evidence type="ECO:0000256" key="1">
    <source>
        <dbReference type="ARBA" id="ARBA00000085"/>
    </source>
</evidence>
<comment type="catalytic activity">
    <reaction evidence="1">
        <text>ATP + protein L-histidine = ADP + protein N-phospho-L-histidine.</text>
        <dbReference type="EC" id="2.7.13.3"/>
    </reaction>
</comment>
<dbReference type="PANTHER" id="PTHR47429">
    <property type="entry name" value="PROTEIN TWIN LOV 1"/>
    <property type="match status" value="1"/>
</dbReference>
<dbReference type="InterPro" id="IPR004358">
    <property type="entry name" value="Sig_transdc_His_kin-like_C"/>
</dbReference>
<dbReference type="PROSITE" id="PS50113">
    <property type="entry name" value="PAC"/>
    <property type="match status" value="2"/>
</dbReference>
<dbReference type="Gene3D" id="1.20.5.1930">
    <property type="match status" value="1"/>
</dbReference>
<comment type="caution">
    <text evidence="19">The sequence shown here is derived from an EMBL/GenBank/DDBJ whole genome shotgun (WGS) entry which is preliminary data.</text>
</comment>
<keyword evidence="20" id="KW-1185">Reference proteome</keyword>
<evidence type="ECO:0000256" key="3">
    <source>
        <dbReference type="ARBA" id="ARBA00004496"/>
    </source>
</evidence>
<evidence type="ECO:0000259" key="18">
    <source>
        <dbReference type="PROSITE" id="PS50113"/>
    </source>
</evidence>
<dbReference type="SMART" id="SM00387">
    <property type="entry name" value="HATPase_c"/>
    <property type="match status" value="1"/>
</dbReference>
<dbReference type="Pfam" id="PF07730">
    <property type="entry name" value="HisKA_3"/>
    <property type="match status" value="1"/>
</dbReference>
<feature type="domain" description="PAS" evidence="17">
    <location>
        <begin position="399"/>
        <end position="450"/>
    </location>
</feature>
<evidence type="ECO:0000256" key="9">
    <source>
        <dbReference type="ARBA" id="ARBA00022643"/>
    </source>
</evidence>
<protein>
    <recommendedName>
        <fullName evidence="5">Oxygen sensor histidine kinase NreB</fullName>
        <ecNumber evidence="4">2.7.13.3</ecNumber>
    </recommendedName>
    <alternativeName>
        <fullName evidence="15">Nitrogen regulation protein B</fullName>
    </alternativeName>
</protein>
<accession>A0ABU3BR32</accession>
<keyword evidence="11" id="KW-0157">Chromophore</keyword>
<evidence type="ECO:0000256" key="10">
    <source>
        <dbReference type="ARBA" id="ARBA00022723"/>
    </source>
</evidence>
<dbReference type="EC" id="2.7.13.3" evidence="4"/>
<evidence type="ECO:0000256" key="2">
    <source>
        <dbReference type="ARBA" id="ARBA00001966"/>
    </source>
</evidence>
<dbReference type="InterPro" id="IPR013656">
    <property type="entry name" value="PAS_4"/>
</dbReference>
<dbReference type="Pfam" id="PF13426">
    <property type="entry name" value="PAS_9"/>
    <property type="match status" value="2"/>
</dbReference>
<feature type="domain" description="PAS" evidence="17">
    <location>
        <begin position="139"/>
        <end position="188"/>
    </location>
</feature>
<comment type="cofactor">
    <cofactor evidence="2">
        <name>[4Fe-4S] cluster</name>
        <dbReference type="ChEBI" id="CHEBI:49883"/>
    </cofactor>
</comment>
<gene>
    <name evidence="19" type="ORF">RM540_08245</name>
</gene>
<comment type="function">
    <text evidence="14">Member of the two-component regulatory system NreB/NreC involved in the control of dissimilatory nitrate/nitrite reduction in response to oxygen. NreB functions as a direct oxygen sensor histidine kinase which is autophosphorylated, in the absence of oxygen, probably at the conserved histidine residue, and transfers its phosphate group probably to a conserved aspartate residue of NreC. NreB/NreC activates the expression of the nitrate (narGHJI) and nitrite (nir) reductase operons, as well as the putative nitrate transporter gene narT.</text>
</comment>
<evidence type="ECO:0000256" key="12">
    <source>
        <dbReference type="ARBA" id="ARBA00023004"/>
    </source>
</evidence>
<evidence type="ECO:0000256" key="13">
    <source>
        <dbReference type="ARBA" id="ARBA00023014"/>
    </source>
</evidence>
<dbReference type="PROSITE" id="PS50112">
    <property type="entry name" value="PAS"/>
    <property type="match status" value="2"/>
</dbReference>
<evidence type="ECO:0000256" key="11">
    <source>
        <dbReference type="ARBA" id="ARBA00022991"/>
    </source>
</evidence>
<evidence type="ECO:0000313" key="20">
    <source>
        <dbReference type="Proteomes" id="UP001267426"/>
    </source>
</evidence>
<dbReference type="EMBL" id="JAVRHT010000016">
    <property type="protein sequence ID" value="MDT0631733.1"/>
    <property type="molecule type" value="Genomic_DNA"/>
</dbReference>
<dbReference type="PANTHER" id="PTHR47429:SF2">
    <property type="entry name" value="PROTEIN TWIN LOV 1"/>
    <property type="match status" value="1"/>
</dbReference>
<dbReference type="Pfam" id="PF02518">
    <property type="entry name" value="HATPase_c"/>
    <property type="match status" value="1"/>
</dbReference>
<keyword evidence="13" id="KW-0411">Iron-sulfur</keyword>
<dbReference type="InterPro" id="IPR000700">
    <property type="entry name" value="PAS-assoc_C"/>
</dbReference>
<dbReference type="InterPro" id="IPR036890">
    <property type="entry name" value="HATPase_C_sf"/>
</dbReference>
<feature type="domain" description="PAC" evidence="18">
    <location>
        <begin position="218"/>
        <end position="272"/>
    </location>
</feature>
<reference evidence="19 20" key="1">
    <citation type="submission" date="2023-09" db="EMBL/GenBank/DDBJ databases">
        <authorList>
            <person name="Rey-Velasco X."/>
        </authorList>
    </citation>
    <scope>NUCLEOTIDE SEQUENCE [LARGE SCALE GENOMIC DNA]</scope>
    <source>
        <strain evidence="19 20">F394</strain>
    </source>
</reference>
<dbReference type="InterPro" id="IPR035965">
    <property type="entry name" value="PAS-like_dom_sf"/>
</dbReference>
<dbReference type="InterPro" id="IPR003594">
    <property type="entry name" value="HATPase_dom"/>
</dbReference>
<feature type="domain" description="PAC" evidence="18">
    <location>
        <begin position="475"/>
        <end position="529"/>
    </location>
</feature>
<evidence type="ECO:0000259" key="16">
    <source>
        <dbReference type="PROSITE" id="PS50109"/>
    </source>
</evidence>
<dbReference type="InterPro" id="IPR005467">
    <property type="entry name" value="His_kinase_dom"/>
</dbReference>
<evidence type="ECO:0000256" key="6">
    <source>
        <dbReference type="ARBA" id="ARBA00022485"/>
    </source>
</evidence>
<comment type="subcellular location">
    <subcellularLocation>
        <location evidence="3">Cytoplasm</location>
    </subcellularLocation>
</comment>
<keyword evidence="7" id="KW-0963">Cytoplasm</keyword>
<proteinExistence type="predicted"/>
<evidence type="ECO:0000256" key="15">
    <source>
        <dbReference type="ARBA" id="ARBA00030800"/>
    </source>
</evidence>
<dbReference type="PRINTS" id="PR00344">
    <property type="entry name" value="BCTRLSENSOR"/>
</dbReference>
<organism evidence="19 20">
    <name type="scientific">Rubrivirga litoralis</name>
    <dbReference type="NCBI Taxonomy" id="3075598"/>
    <lineage>
        <taxon>Bacteria</taxon>
        <taxon>Pseudomonadati</taxon>
        <taxon>Rhodothermota</taxon>
        <taxon>Rhodothermia</taxon>
        <taxon>Rhodothermales</taxon>
        <taxon>Rubricoccaceae</taxon>
        <taxon>Rubrivirga</taxon>
    </lineage>
</organism>
<evidence type="ECO:0000256" key="7">
    <source>
        <dbReference type="ARBA" id="ARBA00022490"/>
    </source>
</evidence>